<evidence type="ECO:0000313" key="2">
    <source>
        <dbReference type="EMBL" id="QGM97461.1"/>
    </source>
</evidence>
<name>A0A6B8M3J2_9HYPH</name>
<proteinExistence type="predicted"/>
<protein>
    <recommendedName>
        <fullName evidence="4">SPW repeat protein</fullName>
    </recommendedName>
</protein>
<reference evidence="2 3" key="1">
    <citation type="submission" date="2019-09" db="EMBL/GenBank/DDBJ databases">
        <title>Isolation and complete genome sequencing of Methylocystis species.</title>
        <authorList>
            <person name="Rumah B.L."/>
            <person name="Stead C.E."/>
            <person name="Stevens B.C."/>
            <person name="Minton N.P."/>
            <person name="Grosse-Honebrink A."/>
            <person name="Zhang Y."/>
        </authorList>
    </citation>
    <scope>NUCLEOTIDE SEQUENCE [LARGE SCALE GENOMIC DNA]</scope>
    <source>
        <strain evidence="2 3">BRCS2</strain>
    </source>
</reference>
<dbReference type="KEGG" id="mpar:F7D14_08280"/>
<gene>
    <name evidence="2" type="ORF">F7D14_08280</name>
</gene>
<dbReference type="RefSeq" id="WP_016920762.1">
    <property type="nucleotide sequence ID" value="NZ_CP044331.1"/>
</dbReference>
<sequence length="124" mass="13439">MKRITPLAHGYLDYLTVVLFLAAPTVLGFGGIPAMLAWLLAAVHLAMTLITDFPLGLIRRLPFSIHGWVERIVGPALLAVAFLPDFHSVQPAFAFFAAMGLIIVAVGWLTHYSDAPASTLVQTR</sequence>
<keyword evidence="3" id="KW-1185">Reference proteome</keyword>
<keyword evidence="1" id="KW-1133">Transmembrane helix</keyword>
<evidence type="ECO:0000256" key="1">
    <source>
        <dbReference type="SAM" id="Phobius"/>
    </source>
</evidence>
<feature type="transmembrane region" description="Helical" evidence="1">
    <location>
        <begin position="12"/>
        <end position="30"/>
    </location>
</feature>
<dbReference type="Proteomes" id="UP000422569">
    <property type="component" value="Chromosome"/>
</dbReference>
<evidence type="ECO:0000313" key="3">
    <source>
        <dbReference type="Proteomes" id="UP000422569"/>
    </source>
</evidence>
<keyword evidence="1" id="KW-0472">Membrane</keyword>
<organism evidence="2 3">
    <name type="scientific">Methylocystis parvus</name>
    <dbReference type="NCBI Taxonomy" id="134"/>
    <lineage>
        <taxon>Bacteria</taxon>
        <taxon>Pseudomonadati</taxon>
        <taxon>Pseudomonadota</taxon>
        <taxon>Alphaproteobacteria</taxon>
        <taxon>Hyphomicrobiales</taxon>
        <taxon>Methylocystaceae</taxon>
        <taxon>Methylocystis</taxon>
    </lineage>
</organism>
<feature type="transmembrane region" description="Helical" evidence="1">
    <location>
        <begin position="92"/>
        <end position="110"/>
    </location>
</feature>
<feature type="transmembrane region" description="Helical" evidence="1">
    <location>
        <begin position="36"/>
        <end position="56"/>
    </location>
</feature>
<accession>A0A6B8M3J2</accession>
<dbReference type="EMBL" id="CP044331">
    <property type="protein sequence ID" value="QGM97461.1"/>
    <property type="molecule type" value="Genomic_DNA"/>
</dbReference>
<dbReference type="AlphaFoldDB" id="A0A6B8M3J2"/>
<feature type="transmembrane region" description="Helical" evidence="1">
    <location>
        <begin position="68"/>
        <end position="86"/>
    </location>
</feature>
<evidence type="ECO:0008006" key="4">
    <source>
        <dbReference type="Google" id="ProtNLM"/>
    </source>
</evidence>
<keyword evidence="1" id="KW-0812">Transmembrane</keyword>